<dbReference type="OMA" id="MDMWRIS"/>
<feature type="transmembrane region" description="Helical" evidence="11">
    <location>
        <begin position="100"/>
        <end position="126"/>
    </location>
</feature>
<evidence type="ECO:0000256" key="11">
    <source>
        <dbReference type="SAM" id="Phobius"/>
    </source>
</evidence>
<evidence type="ECO:0000256" key="4">
    <source>
        <dbReference type="ARBA" id="ARBA00022692"/>
    </source>
</evidence>
<feature type="compositionally biased region" description="Pro residues" evidence="10">
    <location>
        <begin position="651"/>
        <end position="669"/>
    </location>
</feature>
<sequence length="703" mass="78966">RNRNADGNVDPEEESRRKLGGIWPHNMSPMFALLAATLGLFNVSRFALLSIEYGGNFIVQFMLLSFLFGIPLLCFHACLGQFLGSNVIDMWRISPIFKGVGIALLIGQAISGIYSIVGVAWMFFYFRDSFIAQEDRYKWSKCYEQIRGCSQPTNYSFSLEETIPDYFQARVLQRSAPWSPPLSFMSLKFELAFNLAVIWMIVFVALGKGLRSYGKVVYAFGTLPILGYFIICVKVLGYSSSVPTSGVGGVLDRTPWNEFFTDTKVWVIAAREVFMTWGMCGAIVMQITSHNRYGHSLRRDITVVIGLTLFVLMLSGFLASACLQIINSRGPYEYIMSSFGIYPSQEEFHNNLVMGVAVREGDDGPGDHSGYQPIRLATELFPALVAIIGPTEFSPFWAVLFYFSLVAFGIAQQLAIWHCVINGIVAFRSCCLKSWETTITFCTCLVGFFLCLPLATELGISIVYHLDYVVGSLWWLMIIYVVQIAAVLIVRGRPYNGESIVAVLVKGPGCMANWCVPMLTFSWSVVLPVGLLVLSVSSFKMGHFCDMFNWRMTEGYAYWPLWARQAGSMLQLIPILLIPAVGLIQCIRYLSSGPPDLFDRIKLLYRPNFRTYLIPSQSSSSRTASRSSRSQQRSERRRSGRSSRSRSRSPSPNPATFPDPPPKYTPPPTYNTATGARIAKMLRESIRRSFRQIRDMTTPVHTP</sequence>
<dbReference type="Proteomes" id="UP000000305">
    <property type="component" value="Unassembled WGS sequence"/>
</dbReference>
<dbReference type="PRINTS" id="PR00176">
    <property type="entry name" value="NANEUSMPORT"/>
</dbReference>
<feature type="transmembrane region" description="Helical" evidence="11">
    <location>
        <begin position="57"/>
        <end position="79"/>
    </location>
</feature>
<keyword evidence="13" id="KW-1185">Reference proteome</keyword>
<dbReference type="eggNOG" id="KOG3660">
    <property type="taxonomic scope" value="Eukaryota"/>
</dbReference>
<dbReference type="SUPFAM" id="SSF161070">
    <property type="entry name" value="SNF-like"/>
    <property type="match status" value="1"/>
</dbReference>
<dbReference type="PANTHER" id="PTHR11616">
    <property type="entry name" value="SODIUM/CHLORIDE DEPENDENT TRANSPORTER"/>
    <property type="match status" value="1"/>
</dbReference>
<feature type="transmembrane region" description="Helical" evidence="11">
    <location>
        <begin position="472"/>
        <end position="490"/>
    </location>
</feature>
<feature type="disulfide bond" evidence="9">
    <location>
        <begin position="142"/>
        <end position="149"/>
    </location>
</feature>
<feature type="transmembrane region" description="Helical" evidence="11">
    <location>
        <begin position="301"/>
        <end position="326"/>
    </location>
</feature>
<evidence type="ECO:0000256" key="2">
    <source>
        <dbReference type="ARBA" id="ARBA00006459"/>
    </source>
</evidence>
<protein>
    <recommendedName>
        <fullName evidence="14">Transporter</fullName>
    </recommendedName>
</protein>
<feature type="non-terminal residue" evidence="12">
    <location>
        <position position="703"/>
    </location>
</feature>
<keyword evidence="8" id="KW-0479">Metal-binding</keyword>
<keyword evidence="7 11" id="KW-0472">Membrane</keyword>
<evidence type="ECO:0000313" key="13">
    <source>
        <dbReference type="Proteomes" id="UP000000305"/>
    </source>
</evidence>
<feature type="transmembrane region" description="Helical" evidence="11">
    <location>
        <begin position="569"/>
        <end position="590"/>
    </location>
</feature>
<dbReference type="PANTHER" id="PTHR11616:SF323">
    <property type="entry name" value="SODIUM-DEPENDENT TRANSPORTER BEDRAGGLED"/>
    <property type="match status" value="1"/>
</dbReference>
<keyword evidence="4 11" id="KW-0812">Transmembrane</keyword>
<evidence type="ECO:0008006" key="14">
    <source>
        <dbReference type="Google" id="ProtNLM"/>
    </source>
</evidence>
<accession>E9FSD3</accession>
<dbReference type="InterPro" id="IPR000175">
    <property type="entry name" value="Na/ntran_symport"/>
</dbReference>
<dbReference type="EMBL" id="GL732524">
    <property type="protein sequence ID" value="EFX89854.1"/>
    <property type="molecule type" value="Genomic_DNA"/>
</dbReference>
<dbReference type="OrthoDB" id="6366319at2759"/>
<feature type="transmembrane region" description="Helical" evidence="11">
    <location>
        <begin position="217"/>
        <end position="237"/>
    </location>
</feature>
<dbReference type="PROSITE" id="PS50267">
    <property type="entry name" value="NA_NEUROTRAN_SYMP_3"/>
    <property type="match status" value="1"/>
</dbReference>
<dbReference type="Pfam" id="PF00209">
    <property type="entry name" value="SNF"/>
    <property type="match status" value="1"/>
</dbReference>
<comment type="similarity">
    <text evidence="2">Belongs to the sodium:neurotransmitter symporter (SNF) (TC 2.A.22) family.</text>
</comment>
<dbReference type="KEGG" id="dpx:DAPPUDRAFT_20932"/>
<dbReference type="GO" id="GO:1903804">
    <property type="term" value="P:glycine import across plasma membrane"/>
    <property type="evidence" value="ECO:0000318"/>
    <property type="project" value="GO_Central"/>
</dbReference>
<feature type="transmembrane region" description="Helical" evidence="11">
    <location>
        <begin position="265"/>
        <end position="289"/>
    </location>
</feature>
<keyword evidence="3" id="KW-0813">Transport</keyword>
<keyword evidence="6 11" id="KW-1133">Transmembrane helix</keyword>
<evidence type="ECO:0000256" key="5">
    <source>
        <dbReference type="ARBA" id="ARBA00022847"/>
    </source>
</evidence>
<dbReference type="InParanoid" id="E9FSD3"/>
<evidence type="ECO:0000256" key="7">
    <source>
        <dbReference type="ARBA" id="ARBA00023136"/>
    </source>
</evidence>
<feature type="compositionally biased region" description="Basic residues" evidence="10">
    <location>
        <begin position="635"/>
        <end position="647"/>
    </location>
</feature>
<evidence type="ECO:0000256" key="3">
    <source>
        <dbReference type="ARBA" id="ARBA00022448"/>
    </source>
</evidence>
<proteinExistence type="inferred from homology"/>
<feature type="non-terminal residue" evidence="12">
    <location>
        <position position="1"/>
    </location>
</feature>
<evidence type="ECO:0000256" key="6">
    <source>
        <dbReference type="ARBA" id="ARBA00022989"/>
    </source>
</evidence>
<evidence type="ECO:0000313" key="12">
    <source>
        <dbReference type="EMBL" id="EFX89854.1"/>
    </source>
</evidence>
<feature type="transmembrane region" description="Helical" evidence="11">
    <location>
        <begin position="31"/>
        <end position="51"/>
    </location>
</feature>
<feature type="transmembrane region" description="Helical" evidence="11">
    <location>
        <begin position="191"/>
        <end position="210"/>
    </location>
</feature>
<organism evidence="12 13">
    <name type="scientific">Daphnia pulex</name>
    <name type="common">Water flea</name>
    <dbReference type="NCBI Taxonomy" id="6669"/>
    <lineage>
        <taxon>Eukaryota</taxon>
        <taxon>Metazoa</taxon>
        <taxon>Ecdysozoa</taxon>
        <taxon>Arthropoda</taxon>
        <taxon>Crustacea</taxon>
        <taxon>Branchiopoda</taxon>
        <taxon>Diplostraca</taxon>
        <taxon>Cladocera</taxon>
        <taxon>Anomopoda</taxon>
        <taxon>Daphniidae</taxon>
        <taxon>Daphnia</taxon>
    </lineage>
</organism>
<feature type="region of interest" description="Disordered" evidence="10">
    <location>
        <begin position="616"/>
        <end position="674"/>
    </location>
</feature>
<keyword evidence="5" id="KW-0769">Symport</keyword>
<dbReference type="AlphaFoldDB" id="E9FSD3"/>
<evidence type="ECO:0000256" key="9">
    <source>
        <dbReference type="PIRSR" id="PIRSR600175-2"/>
    </source>
</evidence>
<dbReference type="STRING" id="6669.E9FSD3"/>
<dbReference type="GO" id="GO:0035725">
    <property type="term" value="P:sodium ion transmembrane transport"/>
    <property type="evidence" value="ECO:0000318"/>
    <property type="project" value="GO_Central"/>
</dbReference>
<dbReference type="HOGENOM" id="CLU_006345_1_0_1"/>
<dbReference type="GO" id="GO:0015179">
    <property type="term" value="F:L-amino acid transmembrane transporter activity"/>
    <property type="evidence" value="ECO:0000318"/>
    <property type="project" value="GO_Central"/>
</dbReference>
<name>E9FSD3_DAPPU</name>
<feature type="transmembrane region" description="Helical" evidence="11">
    <location>
        <begin position="511"/>
        <end position="534"/>
    </location>
</feature>
<keyword evidence="8" id="KW-0915">Sodium</keyword>
<dbReference type="GO" id="GO:0005886">
    <property type="term" value="C:plasma membrane"/>
    <property type="evidence" value="ECO:0000318"/>
    <property type="project" value="GO_Central"/>
</dbReference>
<gene>
    <name evidence="12" type="ORF">DAPPUDRAFT_20932</name>
</gene>
<evidence type="ECO:0000256" key="10">
    <source>
        <dbReference type="SAM" id="MobiDB-lite"/>
    </source>
</evidence>
<evidence type="ECO:0000256" key="8">
    <source>
        <dbReference type="PIRSR" id="PIRSR600175-1"/>
    </source>
</evidence>
<dbReference type="InterPro" id="IPR037272">
    <property type="entry name" value="SNS_sf"/>
</dbReference>
<feature type="transmembrane region" description="Helical" evidence="11">
    <location>
        <begin position="439"/>
        <end position="466"/>
    </location>
</feature>
<evidence type="ECO:0000256" key="1">
    <source>
        <dbReference type="ARBA" id="ARBA00004141"/>
    </source>
</evidence>
<comment type="subcellular location">
    <subcellularLocation>
        <location evidence="1">Membrane</location>
        <topology evidence="1">Multi-pass membrane protein</topology>
    </subcellularLocation>
</comment>
<feature type="compositionally biased region" description="Low complexity" evidence="10">
    <location>
        <begin position="616"/>
        <end position="631"/>
    </location>
</feature>
<dbReference type="GO" id="GO:0046872">
    <property type="term" value="F:metal ion binding"/>
    <property type="evidence" value="ECO:0007669"/>
    <property type="project" value="UniProtKB-KW"/>
</dbReference>
<feature type="binding site" evidence="8">
    <location>
        <position position="42"/>
    </location>
    <ligand>
        <name>Na(+)</name>
        <dbReference type="ChEBI" id="CHEBI:29101"/>
        <label>1</label>
    </ligand>
</feature>
<reference evidence="12 13" key="1">
    <citation type="journal article" date="2011" name="Science">
        <title>The ecoresponsive genome of Daphnia pulex.</title>
        <authorList>
            <person name="Colbourne J.K."/>
            <person name="Pfrender M.E."/>
            <person name="Gilbert D."/>
            <person name="Thomas W.K."/>
            <person name="Tucker A."/>
            <person name="Oakley T.H."/>
            <person name="Tokishita S."/>
            <person name="Aerts A."/>
            <person name="Arnold G.J."/>
            <person name="Basu M.K."/>
            <person name="Bauer D.J."/>
            <person name="Caceres C.E."/>
            <person name="Carmel L."/>
            <person name="Casola C."/>
            <person name="Choi J.H."/>
            <person name="Detter J.C."/>
            <person name="Dong Q."/>
            <person name="Dusheyko S."/>
            <person name="Eads B.D."/>
            <person name="Frohlich T."/>
            <person name="Geiler-Samerotte K.A."/>
            <person name="Gerlach D."/>
            <person name="Hatcher P."/>
            <person name="Jogdeo S."/>
            <person name="Krijgsveld J."/>
            <person name="Kriventseva E.V."/>
            <person name="Kultz D."/>
            <person name="Laforsch C."/>
            <person name="Lindquist E."/>
            <person name="Lopez J."/>
            <person name="Manak J.R."/>
            <person name="Muller J."/>
            <person name="Pangilinan J."/>
            <person name="Patwardhan R.P."/>
            <person name="Pitluck S."/>
            <person name="Pritham E.J."/>
            <person name="Rechtsteiner A."/>
            <person name="Rho M."/>
            <person name="Rogozin I.B."/>
            <person name="Sakarya O."/>
            <person name="Salamov A."/>
            <person name="Schaack S."/>
            <person name="Shapiro H."/>
            <person name="Shiga Y."/>
            <person name="Skalitzky C."/>
            <person name="Smith Z."/>
            <person name="Souvorov A."/>
            <person name="Sung W."/>
            <person name="Tang Z."/>
            <person name="Tsuchiya D."/>
            <person name="Tu H."/>
            <person name="Vos H."/>
            <person name="Wang M."/>
            <person name="Wolf Y.I."/>
            <person name="Yamagata H."/>
            <person name="Yamada T."/>
            <person name="Ye Y."/>
            <person name="Shaw J.R."/>
            <person name="Andrews J."/>
            <person name="Crease T.J."/>
            <person name="Tang H."/>
            <person name="Lucas S.M."/>
            <person name="Robertson H.M."/>
            <person name="Bork P."/>
            <person name="Koonin E.V."/>
            <person name="Zdobnov E.M."/>
            <person name="Grigoriev I.V."/>
            <person name="Lynch M."/>
            <person name="Boore J.L."/>
        </authorList>
    </citation>
    <scope>NUCLEOTIDE SEQUENCE [LARGE SCALE GENOMIC DNA]</scope>
</reference>
<keyword evidence="9" id="KW-1015">Disulfide bond</keyword>
<dbReference type="GO" id="GO:0005283">
    <property type="term" value="F:amino acid:sodium symporter activity"/>
    <property type="evidence" value="ECO:0000318"/>
    <property type="project" value="GO_Central"/>
</dbReference>
<feature type="transmembrane region" description="Helical" evidence="11">
    <location>
        <begin position="399"/>
        <end position="427"/>
    </location>
</feature>